<dbReference type="InterPro" id="IPR003599">
    <property type="entry name" value="Ig_sub"/>
</dbReference>
<evidence type="ECO:0000313" key="2">
    <source>
        <dbReference type="EMBL" id="KAJ8042660.1"/>
    </source>
</evidence>
<dbReference type="PROSITE" id="PS50835">
    <property type="entry name" value="IG_LIKE"/>
    <property type="match status" value="1"/>
</dbReference>
<feature type="domain" description="Ig-like" evidence="1">
    <location>
        <begin position="65"/>
        <end position="134"/>
    </location>
</feature>
<evidence type="ECO:0000313" key="3">
    <source>
        <dbReference type="Proteomes" id="UP001152320"/>
    </source>
</evidence>
<keyword evidence="3" id="KW-1185">Reference proteome</keyword>
<dbReference type="InterPro" id="IPR013151">
    <property type="entry name" value="Immunoglobulin_dom"/>
</dbReference>
<dbReference type="InterPro" id="IPR007110">
    <property type="entry name" value="Ig-like_dom"/>
</dbReference>
<comment type="caution">
    <text evidence="2">The sequence shown here is derived from an EMBL/GenBank/DDBJ whole genome shotgun (WGS) entry which is preliminary data.</text>
</comment>
<name>A0A9Q1HE59_HOLLE</name>
<dbReference type="SUPFAM" id="SSF48726">
    <property type="entry name" value="Immunoglobulin"/>
    <property type="match status" value="1"/>
</dbReference>
<organism evidence="2 3">
    <name type="scientific">Holothuria leucospilota</name>
    <name type="common">Black long sea cucumber</name>
    <name type="synonym">Mertensiothuria leucospilota</name>
    <dbReference type="NCBI Taxonomy" id="206669"/>
    <lineage>
        <taxon>Eukaryota</taxon>
        <taxon>Metazoa</taxon>
        <taxon>Echinodermata</taxon>
        <taxon>Eleutherozoa</taxon>
        <taxon>Echinozoa</taxon>
        <taxon>Holothuroidea</taxon>
        <taxon>Aspidochirotacea</taxon>
        <taxon>Aspidochirotida</taxon>
        <taxon>Holothuriidae</taxon>
        <taxon>Holothuria</taxon>
    </lineage>
</organism>
<dbReference type="SMART" id="SM00409">
    <property type="entry name" value="IG"/>
    <property type="match status" value="1"/>
</dbReference>
<dbReference type="AlphaFoldDB" id="A0A9Q1HE59"/>
<gene>
    <name evidence="2" type="ORF">HOLleu_09475</name>
</gene>
<dbReference type="Gene3D" id="2.60.40.10">
    <property type="entry name" value="Immunoglobulins"/>
    <property type="match status" value="1"/>
</dbReference>
<evidence type="ECO:0000259" key="1">
    <source>
        <dbReference type="PROSITE" id="PS50835"/>
    </source>
</evidence>
<dbReference type="Proteomes" id="UP001152320">
    <property type="component" value="Chromosome 4"/>
</dbReference>
<proteinExistence type="predicted"/>
<protein>
    <recommendedName>
        <fullName evidence="1">Ig-like domain-containing protein</fullName>
    </recommendedName>
</protein>
<dbReference type="InterPro" id="IPR013783">
    <property type="entry name" value="Ig-like_fold"/>
</dbReference>
<dbReference type="EMBL" id="JAIZAY010000004">
    <property type="protein sequence ID" value="KAJ8042660.1"/>
    <property type="molecule type" value="Genomic_DNA"/>
</dbReference>
<dbReference type="Pfam" id="PF00047">
    <property type="entry name" value="ig"/>
    <property type="match status" value="1"/>
</dbReference>
<dbReference type="InterPro" id="IPR036179">
    <property type="entry name" value="Ig-like_dom_sf"/>
</dbReference>
<dbReference type="OrthoDB" id="5985519at2759"/>
<accession>A0A9Q1HE59</accession>
<sequence length="171" mass="19263">MYLLFCNVQCYNHYIVKFAKIKKTVVKKNEGNVQFLDSVKGNSIFSFLFFCTGVAVGVETHVNVGDSLTINCSSTANTTGIHIWWFNDKIIFADKFAPLDIGVKNVRGDFKNGTSYLHFTRLTVRNAGNYSCSVGVTENCFYTLSVSGKFLFELKGDRKVHKHQDPYLMAS</sequence>
<reference evidence="2" key="1">
    <citation type="submission" date="2021-10" db="EMBL/GenBank/DDBJ databases">
        <title>Tropical sea cucumber genome reveals ecological adaptation and Cuvierian tubules defense mechanism.</title>
        <authorList>
            <person name="Chen T."/>
        </authorList>
    </citation>
    <scope>NUCLEOTIDE SEQUENCE</scope>
    <source>
        <strain evidence="2">Nanhai2018</strain>
        <tissue evidence="2">Muscle</tissue>
    </source>
</reference>